<evidence type="ECO:0000313" key="1">
    <source>
        <dbReference type="EMBL" id="OGG02735.1"/>
    </source>
</evidence>
<dbReference type="AlphaFoldDB" id="A0A1F5YRI8"/>
<reference evidence="1 2" key="1">
    <citation type="journal article" date="2016" name="Nat. Commun.">
        <title>Thousands of microbial genomes shed light on interconnected biogeochemical processes in an aquifer system.</title>
        <authorList>
            <person name="Anantharaman K."/>
            <person name="Brown C.T."/>
            <person name="Hug L.A."/>
            <person name="Sharon I."/>
            <person name="Castelle C.J."/>
            <person name="Probst A.J."/>
            <person name="Thomas B.C."/>
            <person name="Singh A."/>
            <person name="Wilkins M.J."/>
            <person name="Karaoz U."/>
            <person name="Brodie E.L."/>
            <person name="Williams K.H."/>
            <person name="Hubbard S.S."/>
            <person name="Banfield J.F."/>
        </authorList>
    </citation>
    <scope>NUCLEOTIDE SEQUENCE [LARGE SCALE GENOMIC DNA]</scope>
</reference>
<comment type="caution">
    <text evidence="1">The sequence shown here is derived from an EMBL/GenBank/DDBJ whole genome shotgun (WGS) entry which is preliminary data.</text>
</comment>
<accession>A0A1F5YRI8</accession>
<dbReference type="Proteomes" id="UP000176665">
    <property type="component" value="Unassembled WGS sequence"/>
</dbReference>
<dbReference type="EMBL" id="MFJA01000054">
    <property type="protein sequence ID" value="OGG02735.1"/>
    <property type="molecule type" value="Genomic_DNA"/>
</dbReference>
<sequence length="72" mass="8488">MITKKIPYTKKEKKLQLLKIRLSFYEGKLFRHISDYQGDITESISSKVTKQEVIMLNVAIDDLRQEIDELES</sequence>
<protein>
    <submittedName>
        <fullName evidence="1">Uncharacterized protein</fullName>
    </submittedName>
</protein>
<name>A0A1F5YRI8_9BACT</name>
<organism evidence="1 2">
    <name type="scientific">Candidatus Gottesmanbacteria bacterium RBG_16_37_8</name>
    <dbReference type="NCBI Taxonomy" id="1798371"/>
    <lineage>
        <taxon>Bacteria</taxon>
        <taxon>Candidatus Gottesmaniibacteriota</taxon>
    </lineage>
</organism>
<gene>
    <name evidence="1" type="ORF">A2W14_02295</name>
</gene>
<evidence type="ECO:0000313" key="2">
    <source>
        <dbReference type="Proteomes" id="UP000176665"/>
    </source>
</evidence>
<proteinExistence type="predicted"/>
<dbReference type="STRING" id="1798371.A2W14_02295"/>